<keyword evidence="3" id="KW-1185">Reference proteome</keyword>
<proteinExistence type="predicted"/>
<protein>
    <recommendedName>
        <fullName evidence="1">Tudor domain-containing protein</fullName>
    </recommendedName>
</protein>
<dbReference type="EMBL" id="JAGFBR010000012">
    <property type="protein sequence ID" value="KAH0457655.1"/>
    <property type="molecule type" value="Genomic_DNA"/>
</dbReference>
<dbReference type="Gene3D" id="2.30.30.140">
    <property type="match status" value="1"/>
</dbReference>
<dbReference type="InterPro" id="IPR002999">
    <property type="entry name" value="Tudor"/>
</dbReference>
<evidence type="ECO:0000259" key="1">
    <source>
        <dbReference type="SMART" id="SM00333"/>
    </source>
</evidence>
<gene>
    <name evidence="2" type="ORF">IEQ34_012970</name>
</gene>
<name>A0AAV7GQ60_DENCH</name>
<dbReference type="CDD" id="cd20401">
    <property type="entry name" value="Tudor_AtPTM-like"/>
    <property type="match status" value="1"/>
</dbReference>
<accession>A0AAV7GQ60</accession>
<reference evidence="2 3" key="1">
    <citation type="journal article" date="2021" name="Hortic Res">
        <title>Chromosome-scale assembly of the Dendrobium chrysotoxum genome enhances the understanding of orchid evolution.</title>
        <authorList>
            <person name="Zhang Y."/>
            <person name="Zhang G.Q."/>
            <person name="Zhang D."/>
            <person name="Liu X.D."/>
            <person name="Xu X.Y."/>
            <person name="Sun W.H."/>
            <person name="Yu X."/>
            <person name="Zhu X."/>
            <person name="Wang Z.W."/>
            <person name="Zhao X."/>
            <person name="Zhong W.Y."/>
            <person name="Chen H."/>
            <person name="Yin W.L."/>
            <person name="Huang T."/>
            <person name="Niu S.C."/>
            <person name="Liu Z.J."/>
        </authorList>
    </citation>
    <scope>NUCLEOTIDE SEQUENCE [LARGE SCALE GENOMIC DNA]</scope>
    <source>
        <strain evidence="2">Lindl</strain>
    </source>
</reference>
<dbReference type="PANTHER" id="PTHR37384:SF1">
    <property type="entry name" value="OS01G0835600 PROTEIN"/>
    <property type="match status" value="1"/>
</dbReference>
<dbReference type="InterPro" id="IPR047365">
    <property type="entry name" value="Tudor_AtPTM-like"/>
</dbReference>
<dbReference type="Pfam" id="PF21743">
    <property type="entry name" value="PTM_DIR17_Tudor"/>
    <property type="match status" value="1"/>
</dbReference>
<organism evidence="2 3">
    <name type="scientific">Dendrobium chrysotoxum</name>
    <name type="common">Orchid</name>
    <dbReference type="NCBI Taxonomy" id="161865"/>
    <lineage>
        <taxon>Eukaryota</taxon>
        <taxon>Viridiplantae</taxon>
        <taxon>Streptophyta</taxon>
        <taxon>Embryophyta</taxon>
        <taxon>Tracheophyta</taxon>
        <taxon>Spermatophyta</taxon>
        <taxon>Magnoliopsida</taxon>
        <taxon>Liliopsida</taxon>
        <taxon>Asparagales</taxon>
        <taxon>Orchidaceae</taxon>
        <taxon>Epidendroideae</taxon>
        <taxon>Malaxideae</taxon>
        <taxon>Dendrobiinae</taxon>
        <taxon>Dendrobium</taxon>
    </lineage>
</organism>
<feature type="domain" description="Tudor" evidence="1">
    <location>
        <begin position="153"/>
        <end position="209"/>
    </location>
</feature>
<comment type="caution">
    <text evidence="2">The sequence shown here is derived from an EMBL/GenBank/DDBJ whole genome shotgun (WGS) entry which is preliminary data.</text>
</comment>
<dbReference type="PANTHER" id="PTHR37384">
    <property type="entry name" value="OS01G0835600 PROTEIN"/>
    <property type="match status" value="1"/>
</dbReference>
<dbReference type="Proteomes" id="UP000775213">
    <property type="component" value="Unassembled WGS sequence"/>
</dbReference>
<dbReference type="SMART" id="SM00333">
    <property type="entry name" value="TUDOR"/>
    <property type="match status" value="1"/>
</dbReference>
<evidence type="ECO:0000313" key="2">
    <source>
        <dbReference type="EMBL" id="KAH0457655.1"/>
    </source>
</evidence>
<evidence type="ECO:0000313" key="3">
    <source>
        <dbReference type="Proteomes" id="UP000775213"/>
    </source>
</evidence>
<sequence length="284" mass="32901">MSFIVVHEHLQVSYGRLRNIHHESSSIASTYIHCNSLDVAYGITFNHNIDAFIKTYYPCPFANYNIQTTTFFFCLQTDGYILFFCQPYAKNWMFRMEKTVKGQEADSPVVFEVDGEPAVVINGLPKNISCNRKPVVSCVATCDMRLADDPVFGELLEGRKVKKLFGGQYYQGEVVKYDSEVNWYRVVYEDGDSEDLEWHELEEILLPLDINIPLKLLPFRSFLQDKYFLEPKITMPITKSSHPFMEKTSEPCQISQQIYEVPIQIDYKAGRNWGHVTIQTILEE</sequence>
<dbReference type="AlphaFoldDB" id="A0AAV7GQ60"/>